<dbReference type="Pfam" id="PF12680">
    <property type="entry name" value="SnoaL_2"/>
    <property type="match status" value="1"/>
</dbReference>
<dbReference type="RefSeq" id="WP_396640574.1">
    <property type="nucleotide sequence ID" value="NZ_JBIQWL010000003.1"/>
</dbReference>
<dbReference type="Proteomes" id="UP001610861">
    <property type="component" value="Unassembled WGS sequence"/>
</dbReference>
<sequence length="112" mass="12280">MSAEQTKTTISRYFDLMGQGADFSECCAPDVTWLVADTGEVIEGRERVRDYIVALHSSMVDARTRTLVVADDNVFLEGDCAALVVGARTRYCVAYDISGELITAMRGYGIDL</sequence>
<protein>
    <submittedName>
        <fullName evidence="2">Nuclear transport factor 2 family protein</fullName>
    </submittedName>
</protein>
<evidence type="ECO:0000259" key="1">
    <source>
        <dbReference type="Pfam" id="PF12680"/>
    </source>
</evidence>
<dbReference type="InterPro" id="IPR037401">
    <property type="entry name" value="SnoaL-like"/>
</dbReference>
<comment type="caution">
    <text evidence="2">The sequence shown here is derived from an EMBL/GenBank/DDBJ whole genome shotgun (WGS) entry which is preliminary data.</text>
</comment>
<gene>
    <name evidence="2" type="ORF">ACH3VR_09655</name>
</gene>
<reference evidence="2 3" key="1">
    <citation type="submission" date="2024-09" db="EMBL/GenBank/DDBJ databases">
        <authorList>
            <person name="Pan X."/>
        </authorList>
    </citation>
    <scope>NUCLEOTIDE SEQUENCE [LARGE SCALE GENOMIC DNA]</scope>
    <source>
        <strain evidence="2 3">B2969</strain>
    </source>
</reference>
<keyword evidence="3" id="KW-1185">Reference proteome</keyword>
<evidence type="ECO:0000313" key="3">
    <source>
        <dbReference type="Proteomes" id="UP001610861"/>
    </source>
</evidence>
<feature type="domain" description="SnoaL-like" evidence="1">
    <location>
        <begin position="18"/>
        <end position="104"/>
    </location>
</feature>
<dbReference type="InterPro" id="IPR032710">
    <property type="entry name" value="NTF2-like_dom_sf"/>
</dbReference>
<name>A0ABW7Q6Y1_9MICO</name>
<dbReference type="EMBL" id="JBIQWL010000003">
    <property type="protein sequence ID" value="MFH8250615.1"/>
    <property type="molecule type" value="Genomic_DNA"/>
</dbReference>
<evidence type="ECO:0000313" key="2">
    <source>
        <dbReference type="EMBL" id="MFH8250615.1"/>
    </source>
</evidence>
<organism evidence="2 3">
    <name type="scientific">Microbacterium alkaliflavum</name>
    <dbReference type="NCBI Taxonomy" id="3248839"/>
    <lineage>
        <taxon>Bacteria</taxon>
        <taxon>Bacillati</taxon>
        <taxon>Actinomycetota</taxon>
        <taxon>Actinomycetes</taxon>
        <taxon>Micrococcales</taxon>
        <taxon>Microbacteriaceae</taxon>
        <taxon>Microbacterium</taxon>
    </lineage>
</organism>
<dbReference type="Gene3D" id="3.10.450.50">
    <property type="match status" value="1"/>
</dbReference>
<dbReference type="SUPFAM" id="SSF54427">
    <property type="entry name" value="NTF2-like"/>
    <property type="match status" value="1"/>
</dbReference>
<proteinExistence type="predicted"/>
<accession>A0ABW7Q6Y1</accession>